<dbReference type="Proteomes" id="UP001302745">
    <property type="component" value="Unassembled WGS sequence"/>
</dbReference>
<accession>A0AAN6VHL4</accession>
<dbReference type="AlphaFoldDB" id="A0AAN6VHL4"/>
<proteinExistence type="predicted"/>
<dbReference type="PANTHER" id="PTHR35179:SF2">
    <property type="entry name" value="START DOMAIN-CONTAINING PROTEIN"/>
    <property type="match status" value="1"/>
</dbReference>
<sequence>MVYYTTKDLCLYLLNYQQCPGPGRGCWRPSHDTRAIRASQKQIAKNPCNHGPSCLYLIAGNCCFHHPEEDHAGVQRRRMERVAQITRGLRDVDTVVVSQLLMDGNPVAITQDRDLASFNRVSHGEVAVPGSPPRFTPPTQALEVQADSDNKAILLGFPRYTHLFEPMLRSVEVMQPTFNLVESADVVSSVSNLRKLFDVLHVRNRLWKAHRFDLEMRGAALLLSRWTEDPELRYSLGRGASFEKETCRYALEDDPVLKKSASHHGVVAYSFGGLRCVVQSEVDGYYCDCDDHSARLPVPIPIPIPIPARPVPKHRKTHSAPLPIPRKNWGHHRRLSTTPPRSSPPTAFAALTLDDPGDSPAFAATKPRTSDPSPTLRIHHCGDAVPSACRIEIKTHNADSLPSSSPEAPLYFARRTKLFLARHKQGHFAPRPDHVVRDQTEVLKAWEREEQATLRRVVALLRLVRERMMGALKREGVERASLVVECDGAGTGGGDKGVRIKLCEREEGRRFLPL</sequence>
<reference evidence="2" key="1">
    <citation type="journal article" date="2023" name="Mol. Phylogenet. Evol.">
        <title>Genome-scale phylogeny and comparative genomics of the fungal order Sordariales.</title>
        <authorList>
            <person name="Hensen N."/>
            <person name="Bonometti L."/>
            <person name="Westerberg I."/>
            <person name="Brannstrom I.O."/>
            <person name="Guillou S."/>
            <person name="Cros-Aarteil S."/>
            <person name="Calhoun S."/>
            <person name="Haridas S."/>
            <person name="Kuo A."/>
            <person name="Mondo S."/>
            <person name="Pangilinan J."/>
            <person name="Riley R."/>
            <person name="LaButti K."/>
            <person name="Andreopoulos B."/>
            <person name="Lipzen A."/>
            <person name="Chen C."/>
            <person name="Yan M."/>
            <person name="Daum C."/>
            <person name="Ng V."/>
            <person name="Clum A."/>
            <person name="Steindorff A."/>
            <person name="Ohm R.A."/>
            <person name="Martin F."/>
            <person name="Silar P."/>
            <person name="Natvig D.O."/>
            <person name="Lalanne C."/>
            <person name="Gautier V."/>
            <person name="Ament-Velasquez S.L."/>
            <person name="Kruys A."/>
            <person name="Hutchinson M.I."/>
            <person name="Powell A.J."/>
            <person name="Barry K."/>
            <person name="Miller A.N."/>
            <person name="Grigoriev I.V."/>
            <person name="Debuchy R."/>
            <person name="Gladieux P."/>
            <person name="Hiltunen Thoren M."/>
            <person name="Johannesson H."/>
        </authorList>
    </citation>
    <scope>NUCLEOTIDE SEQUENCE</scope>
    <source>
        <strain evidence="2">CBS 538.74</strain>
    </source>
</reference>
<reference evidence="2" key="2">
    <citation type="submission" date="2023-05" db="EMBL/GenBank/DDBJ databases">
        <authorList>
            <consortium name="Lawrence Berkeley National Laboratory"/>
            <person name="Steindorff A."/>
            <person name="Hensen N."/>
            <person name="Bonometti L."/>
            <person name="Westerberg I."/>
            <person name="Brannstrom I.O."/>
            <person name="Guillou S."/>
            <person name="Cros-Aarteil S."/>
            <person name="Calhoun S."/>
            <person name="Haridas S."/>
            <person name="Kuo A."/>
            <person name="Mondo S."/>
            <person name="Pangilinan J."/>
            <person name="Riley R."/>
            <person name="Labutti K."/>
            <person name="Andreopoulos B."/>
            <person name="Lipzen A."/>
            <person name="Chen C."/>
            <person name="Yanf M."/>
            <person name="Daum C."/>
            <person name="Ng V."/>
            <person name="Clum A."/>
            <person name="Ohm R."/>
            <person name="Martin F."/>
            <person name="Silar P."/>
            <person name="Natvig D."/>
            <person name="Lalanne C."/>
            <person name="Gautier V."/>
            <person name="Ament-Velasquez S.L."/>
            <person name="Kruys A."/>
            <person name="Hutchinson M.I."/>
            <person name="Powell A.J."/>
            <person name="Barry K."/>
            <person name="Miller A.N."/>
            <person name="Grigoriev I.V."/>
            <person name="Debuchy R."/>
            <person name="Gladieux P."/>
            <person name="Thoren M.H."/>
            <person name="Johannesson H."/>
        </authorList>
    </citation>
    <scope>NUCLEOTIDE SEQUENCE</scope>
    <source>
        <strain evidence="2">CBS 538.74</strain>
    </source>
</reference>
<evidence type="ECO:0000313" key="2">
    <source>
        <dbReference type="EMBL" id="KAK4150690.1"/>
    </source>
</evidence>
<gene>
    <name evidence="2" type="ORF">C8A00DRAFT_36707</name>
</gene>
<protein>
    <submittedName>
        <fullName evidence="2">Uncharacterized protein</fullName>
    </submittedName>
</protein>
<feature type="region of interest" description="Disordered" evidence="1">
    <location>
        <begin position="307"/>
        <end position="344"/>
    </location>
</feature>
<keyword evidence="3" id="KW-1185">Reference proteome</keyword>
<evidence type="ECO:0000313" key="3">
    <source>
        <dbReference type="Proteomes" id="UP001302745"/>
    </source>
</evidence>
<comment type="caution">
    <text evidence="2">The sequence shown here is derived from an EMBL/GenBank/DDBJ whole genome shotgun (WGS) entry which is preliminary data.</text>
</comment>
<dbReference type="EMBL" id="MU857056">
    <property type="protein sequence ID" value="KAK4150690.1"/>
    <property type="molecule type" value="Genomic_DNA"/>
</dbReference>
<name>A0AAN6VHL4_9PEZI</name>
<evidence type="ECO:0000256" key="1">
    <source>
        <dbReference type="SAM" id="MobiDB-lite"/>
    </source>
</evidence>
<dbReference type="PANTHER" id="PTHR35179">
    <property type="entry name" value="PROTEIN CBG02620"/>
    <property type="match status" value="1"/>
</dbReference>
<organism evidence="2 3">
    <name type="scientific">Chaetomidium leptoderma</name>
    <dbReference type="NCBI Taxonomy" id="669021"/>
    <lineage>
        <taxon>Eukaryota</taxon>
        <taxon>Fungi</taxon>
        <taxon>Dikarya</taxon>
        <taxon>Ascomycota</taxon>
        <taxon>Pezizomycotina</taxon>
        <taxon>Sordariomycetes</taxon>
        <taxon>Sordariomycetidae</taxon>
        <taxon>Sordariales</taxon>
        <taxon>Chaetomiaceae</taxon>
        <taxon>Chaetomidium</taxon>
    </lineage>
</organism>